<feature type="domain" description="Glutamine amidotransferase" evidence="1">
    <location>
        <begin position="64"/>
        <end position="204"/>
    </location>
</feature>
<dbReference type="EMBL" id="BKAJ01000092">
    <property type="protein sequence ID" value="GEP58038.1"/>
    <property type="molecule type" value="Genomic_DNA"/>
</dbReference>
<dbReference type="InterPro" id="IPR017926">
    <property type="entry name" value="GATASE"/>
</dbReference>
<dbReference type="Pfam" id="PF00117">
    <property type="entry name" value="GATase"/>
    <property type="match status" value="1"/>
</dbReference>
<dbReference type="GO" id="GO:0005829">
    <property type="term" value="C:cytosol"/>
    <property type="evidence" value="ECO:0007669"/>
    <property type="project" value="TreeGrafter"/>
</dbReference>
<dbReference type="Proteomes" id="UP000321058">
    <property type="component" value="Unassembled WGS sequence"/>
</dbReference>
<evidence type="ECO:0000313" key="3">
    <source>
        <dbReference type="Proteomes" id="UP000321058"/>
    </source>
</evidence>
<dbReference type="RefSeq" id="WP_147152894.1">
    <property type="nucleotide sequence ID" value="NZ_BKAJ01000092.1"/>
</dbReference>
<dbReference type="CDD" id="cd01741">
    <property type="entry name" value="GATase1_1"/>
    <property type="match status" value="1"/>
</dbReference>
<sequence>MPRLLIVNCSPDALLQRVAAEGSRKYDALFVEAIGLHVPDGQTLDHFTLNVADGEGLPQGVQIGDFDGVWLSGSPFNVYRLDQPTVREQIELARAIWQAAVPTFGSCWGLQLMTAALGGTVHLNPRGREIGVARRIRPTEAGRSHALLRGKERTFDALCTHEDEVATLPPAATVLASNETSAVQAASISEGGRSFWGVQYHPEFDFAAVAAIIALRVERHLNEGLARSSEEVAGIVADFRDLSRDPARKDLAWRYGVDSDVLDPKLRTAEFGNWFQAEVLPAAARR</sequence>
<proteinExistence type="predicted"/>
<organism evidence="2 3">
    <name type="scientific">Reyranella soli</name>
    <dbReference type="NCBI Taxonomy" id="1230389"/>
    <lineage>
        <taxon>Bacteria</taxon>
        <taxon>Pseudomonadati</taxon>
        <taxon>Pseudomonadota</taxon>
        <taxon>Alphaproteobacteria</taxon>
        <taxon>Hyphomicrobiales</taxon>
        <taxon>Reyranellaceae</taxon>
        <taxon>Reyranella</taxon>
    </lineage>
</organism>
<reference evidence="2 3" key="1">
    <citation type="submission" date="2019-07" db="EMBL/GenBank/DDBJ databases">
        <title>Whole genome shotgun sequence of Reyranella soli NBRC 108950.</title>
        <authorList>
            <person name="Hosoyama A."/>
            <person name="Uohara A."/>
            <person name="Ohji S."/>
            <person name="Ichikawa N."/>
        </authorList>
    </citation>
    <scope>NUCLEOTIDE SEQUENCE [LARGE SCALE GENOMIC DNA]</scope>
    <source>
        <strain evidence="2 3">NBRC 108950</strain>
    </source>
</reference>
<name>A0A512NGG8_9HYPH</name>
<dbReference type="InterPro" id="IPR029062">
    <property type="entry name" value="Class_I_gatase-like"/>
</dbReference>
<dbReference type="OrthoDB" id="9813383at2"/>
<comment type="caution">
    <text evidence="2">The sequence shown here is derived from an EMBL/GenBank/DDBJ whole genome shotgun (WGS) entry which is preliminary data.</text>
</comment>
<gene>
    <name evidence="2" type="ORF">RSO01_52040</name>
</gene>
<dbReference type="PANTHER" id="PTHR42695">
    <property type="entry name" value="GLUTAMINE AMIDOTRANSFERASE YLR126C-RELATED"/>
    <property type="match status" value="1"/>
</dbReference>
<dbReference type="PANTHER" id="PTHR42695:SF5">
    <property type="entry name" value="GLUTAMINE AMIDOTRANSFERASE YLR126C-RELATED"/>
    <property type="match status" value="1"/>
</dbReference>
<dbReference type="Gene3D" id="3.40.50.880">
    <property type="match status" value="1"/>
</dbReference>
<dbReference type="SUPFAM" id="SSF52317">
    <property type="entry name" value="Class I glutamine amidotransferase-like"/>
    <property type="match status" value="1"/>
</dbReference>
<dbReference type="InterPro" id="IPR044992">
    <property type="entry name" value="ChyE-like"/>
</dbReference>
<protein>
    <recommendedName>
        <fullName evidence="1">Glutamine amidotransferase domain-containing protein</fullName>
    </recommendedName>
</protein>
<evidence type="ECO:0000313" key="2">
    <source>
        <dbReference type="EMBL" id="GEP58038.1"/>
    </source>
</evidence>
<dbReference type="PROSITE" id="PS51273">
    <property type="entry name" value="GATASE_TYPE_1"/>
    <property type="match status" value="1"/>
</dbReference>
<dbReference type="AlphaFoldDB" id="A0A512NGG8"/>
<evidence type="ECO:0000259" key="1">
    <source>
        <dbReference type="Pfam" id="PF00117"/>
    </source>
</evidence>
<keyword evidence="3" id="KW-1185">Reference proteome</keyword>
<accession>A0A512NGG8</accession>